<gene>
    <name evidence="2" type="ORF">RM446_12945</name>
</gene>
<reference evidence="3" key="1">
    <citation type="submission" date="2023-07" db="EMBL/GenBank/DDBJ databases">
        <title>30 novel species of actinomycetes from the DSMZ collection.</title>
        <authorList>
            <person name="Nouioui I."/>
        </authorList>
    </citation>
    <scope>NUCLEOTIDE SEQUENCE [LARGE SCALE GENOMIC DNA]</scope>
    <source>
        <strain evidence="3">DSM 45055</strain>
    </source>
</reference>
<comment type="caution">
    <text evidence="2">The sequence shown here is derived from an EMBL/GenBank/DDBJ whole genome shotgun (WGS) entry which is preliminary data.</text>
</comment>
<feature type="domain" description="SnoaL-like" evidence="1">
    <location>
        <begin position="8"/>
        <end position="110"/>
    </location>
</feature>
<accession>A0ABU2KVE3</accession>
<dbReference type="Gene3D" id="3.10.450.50">
    <property type="match status" value="1"/>
</dbReference>
<dbReference type="RefSeq" id="WP_311545503.1">
    <property type="nucleotide sequence ID" value="NZ_JAVREK010000011.1"/>
</dbReference>
<organism evidence="2 3">
    <name type="scientific">Streptomonospora wellingtoniae</name>
    <dbReference type="NCBI Taxonomy" id="3075544"/>
    <lineage>
        <taxon>Bacteria</taxon>
        <taxon>Bacillati</taxon>
        <taxon>Actinomycetota</taxon>
        <taxon>Actinomycetes</taxon>
        <taxon>Streptosporangiales</taxon>
        <taxon>Nocardiopsidaceae</taxon>
        <taxon>Streptomonospora</taxon>
    </lineage>
</organism>
<dbReference type="EMBL" id="JAVREK010000011">
    <property type="protein sequence ID" value="MDT0303023.1"/>
    <property type="molecule type" value="Genomic_DNA"/>
</dbReference>
<sequence>MLDFDELVKRYIAAWNEADPAARADAVARLWTEDGRYTDPLAEASGHEGIAAVIAQAHGLFPDHVFRALPGVDSHHRVARFGWELVPDGGSEPVAVGFDVAEAADDGRISAVYGFLDKAPALG</sequence>
<protein>
    <submittedName>
        <fullName evidence="2">Nuclear transport factor 2 family protein</fullName>
    </submittedName>
</protein>
<keyword evidence="3" id="KW-1185">Reference proteome</keyword>
<evidence type="ECO:0000313" key="2">
    <source>
        <dbReference type="EMBL" id="MDT0303023.1"/>
    </source>
</evidence>
<proteinExistence type="predicted"/>
<dbReference type="SUPFAM" id="SSF54427">
    <property type="entry name" value="NTF2-like"/>
    <property type="match status" value="1"/>
</dbReference>
<evidence type="ECO:0000313" key="3">
    <source>
        <dbReference type="Proteomes" id="UP001183226"/>
    </source>
</evidence>
<evidence type="ECO:0000259" key="1">
    <source>
        <dbReference type="Pfam" id="PF12680"/>
    </source>
</evidence>
<dbReference type="InterPro" id="IPR032710">
    <property type="entry name" value="NTF2-like_dom_sf"/>
</dbReference>
<dbReference type="InterPro" id="IPR037401">
    <property type="entry name" value="SnoaL-like"/>
</dbReference>
<dbReference type="Pfam" id="PF12680">
    <property type="entry name" value="SnoaL_2"/>
    <property type="match status" value="1"/>
</dbReference>
<dbReference type="Proteomes" id="UP001183226">
    <property type="component" value="Unassembled WGS sequence"/>
</dbReference>
<name>A0ABU2KVE3_9ACTN</name>